<dbReference type="GO" id="GO:0000993">
    <property type="term" value="F:RNA polymerase II complex binding"/>
    <property type="evidence" value="ECO:0007669"/>
    <property type="project" value="TreeGrafter"/>
</dbReference>
<keyword evidence="6 11" id="KW-0863">Zinc-finger</keyword>
<accession>A0A150GM42</accession>
<name>A0A150GM42_GONPE</name>
<evidence type="ECO:0000256" key="10">
    <source>
        <dbReference type="ARBA" id="ARBA00023242"/>
    </source>
</evidence>
<dbReference type="PANTHER" id="PTHR20934">
    <property type="entry name" value="TRANSCRIPTION ELONGATION FACTOR 1 HOMOLOG"/>
    <property type="match status" value="1"/>
</dbReference>
<evidence type="ECO:0000256" key="7">
    <source>
        <dbReference type="ARBA" id="ARBA00022833"/>
    </source>
</evidence>
<dbReference type="Pfam" id="PF05129">
    <property type="entry name" value="Zn_ribbon_Elf1"/>
    <property type="match status" value="1"/>
</dbReference>
<comment type="caution">
    <text evidence="12">The sequence shown here is derived from an EMBL/GenBank/DDBJ whole genome shotgun (WGS) entry which is preliminary data.</text>
</comment>
<organism evidence="12 13">
    <name type="scientific">Gonium pectorale</name>
    <name type="common">Green alga</name>
    <dbReference type="NCBI Taxonomy" id="33097"/>
    <lineage>
        <taxon>Eukaryota</taxon>
        <taxon>Viridiplantae</taxon>
        <taxon>Chlorophyta</taxon>
        <taxon>core chlorophytes</taxon>
        <taxon>Chlorophyceae</taxon>
        <taxon>CS clade</taxon>
        <taxon>Chlamydomonadales</taxon>
        <taxon>Volvocaceae</taxon>
        <taxon>Gonium</taxon>
    </lineage>
</organism>
<evidence type="ECO:0000256" key="8">
    <source>
        <dbReference type="ARBA" id="ARBA00023015"/>
    </source>
</evidence>
<evidence type="ECO:0000256" key="2">
    <source>
        <dbReference type="ARBA" id="ARBA00004123"/>
    </source>
</evidence>
<protein>
    <recommendedName>
        <fullName evidence="4 11">Transcription elongation factor 1 homolog</fullName>
    </recommendedName>
</protein>
<gene>
    <name evidence="12" type="ORF">GPECTOR_14g118</name>
</gene>
<dbReference type="AlphaFoldDB" id="A0A150GM42"/>
<dbReference type="EMBL" id="LSYV01000015">
    <property type="protein sequence ID" value="KXZ50867.1"/>
    <property type="molecule type" value="Genomic_DNA"/>
</dbReference>
<evidence type="ECO:0000313" key="13">
    <source>
        <dbReference type="Proteomes" id="UP000075714"/>
    </source>
</evidence>
<dbReference type="GO" id="GO:0008270">
    <property type="term" value="F:zinc ion binding"/>
    <property type="evidence" value="ECO:0007669"/>
    <property type="project" value="UniProtKB-KW"/>
</dbReference>
<dbReference type="InterPro" id="IPR038567">
    <property type="entry name" value="T_Elf1_sf"/>
</dbReference>
<evidence type="ECO:0000256" key="11">
    <source>
        <dbReference type="RuleBase" id="RU364033"/>
    </source>
</evidence>
<dbReference type="GO" id="GO:0008023">
    <property type="term" value="C:transcription elongation factor complex"/>
    <property type="evidence" value="ECO:0007669"/>
    <property type="project" value="TreeGrafter"/>
</dbReference>
<comment type="function">
    <text evidence="1 11">Transcription elongation factor implicated in the maintenance of proper chromatin structure in actively transcribed regions.</text>
</comment>
<keyword evidence="7 11" id="KW-0862">Zinc</keyword>
<keyword evidence="8 11" id="KW-0805">Transcription regulation</keyword>
<keyword evidence="5 11" id="KW-0479">Metal-binding</keyword>
<dbReference type="PANTHER" id="PTHR20934:SF0">
    <property type="entry name" value="TRANSCRIPTION ELONGATION FACTOR 1 HOMOLOG"/>
    <property type="match status" value="1"/>
</dbReference>
<comment type="subcellular location">
    <subcellularLocation>
        <location evidence="2 11">Nucleus</location>
    </subcellularLocation>
</comment>
<dbReference type="GO" id="GO:0006368">
    <property type="term" value="P:transcription elongation by RNA polymerase II"/>
    <property type="evidence" value="ECO:0007669"/>
    <property type="project" value="TreeGrafter"/>
</dbReference>
<reference evidence="13" key="1">
    <citation type="journal article" date="2016" name="Nat. Commun.">
        <title>The Gonium pectorale genome demonstrates co-option of cell cycle regulation during the evolution of multicellularity.</title>
        <authorList>
            <person name="Hanschen E.R."/>
            <person name="Marriage T.N."/>
            <person name="Ferris P.J."/>
            <person name="Hamaji T."/>
            <person name="Toyoda A."/>
            <person name="Fujiyama A."/>
            <person name="Neme R."/>
            <person name="Noguchi H."/>
            <person name="Minakuchi Y."/>
            <person name="Suzuki M."/>
            <person name="Kawai-Toyooka H."/>
            <person name="Smith D.R."/>
            <person name="Sparks H."/>
            <person name="Anderson J."/>
            <person name="Bakaric R."/>
            <person name="Luria V."/>
            <person name="Karger A."/>
            <person name="Kirschner M.W."/>
            <person name="Durand P.M."/>
            <person name="Michod R.E."/>
            <person name="Nozaki H."/>
            <person name="Olson B.J."/>
        </authorList>
    </citation>
    <scope>NUCLEOTIDE SEQUENCE [LARGE SCALE GENOMIC DNA]</scope>
    <source>
        <strain evidence="13">NIES-2863</strain>
    </source>
</reference>
<sequence length="82" mass="9095">MGKRKGGSKPPPKKARAKLDTLFSCPFCNSSKSVSINFDRDMGKATAKCSQCSQKYESRCTPLTDAVDVYHDWLDSCEEANK</sequence>
<evidence type="ECO:0000256" key="3">
    <source>
        <dbReference type="ARBA" id="ARBA00009730"/>
    </source>
</evidence>
<proteinExistence type="inferred from homology"/>
<evidence type="ECO:0000256" key="5">
    <source>
        <dbReference type="ARBA" id="ARBA00022723"/>
    </source>
</evidence>
<dbReference type="SUPFAM" id="SSF57783">
    <property type="entry name" value="Zinc beta-ribbon"/>
    <property type="match status" value="1"/>
</dbReference>
<dbReference type="OrthoDB" id="445983at2759"/>
<evidence type="ECO:0000256" key="1">
    <source>
        <dbReference type="ARBA" id="ARBA00003357"/>
    </source>
</evidence>
<keyword evidence="10 11" id="KW-0539">Nucleus</keyword>
<dbReference type="InterPro" id="IPR007808">
    <property type="entry name" value="Elf1"/>
</dbReference>
<dbReference type="STRING" id="33097.A0A150GM42"/>
<dbReference type="Proteomes" id="UP000075714">
    <property type="component" value="Unassembled WGS sequence"/>
</dbReference>
<evidence type="ECO:0000313" key="12">
    <source>
        <dbReference type="EMBL" id="KXZ50867.1"/>
    </source>
</evidence>
<keyword evidence="13" id="KW-1185">Reference proteome</keyword>
<keyword evidence="9 11" id="KW-0804">Transcription</keyword>
<evidence type="ECO:0000256" key="6">
    <source>
        <dbReference type="ARBA" id="ARBA00022771"/>
    </source>
</evidence>
<evidence type="ECO:0000256" key="4">
    <source>
        <dbReference type="ARBA" id="ARBA00014973"/>
    </source>
</evidence>
<comment type="similarity">
    <text evidence="3 11">Belongs to the ELOF1 family.</text>
</comment>
<dbReference type="FunFam" id="2.20.25.190:FF:000001">
    <property type="entry name" value="Transcription elongation factor 1 homolog"/>
    <property type="match status" value="1"/>
</dbReference>
<evidence type="ECO:0000256" key="9">
    <source>
        <dbReference type="ARBA" id="ARBA00023163"/>
    </source>
</evidence>
<dbReference type="Gene3D" id="2.20.25.190">
    <property type="match status" value="1"/>
</dbReference>